<gene>
    <name evidence="2" type="ORF">LTR24_005622</name>
</gene>
<feature type="compositionally biased region" description="Acidic residues" evidence="1">
    <location>
        <begin position="225"/>
        <end position="235"/>
    </location>
</feature>
<keyword evidence="3" id="KW-1185">Reference proteome</keyword>
<accession>A0ABR0K8L7</accession>
<protein>
    <submittedName>
        <fullName evidence="2">Uncharacterized protein</fullName>
    </submittedName>
</protein>
<dbReference type="Proteomes" id="UP001345013">
    <property type="component" value="Unassembled WGS sequence"/>
</dbReference>
<feature type="compositionally biased region" description="Basic residues" evidence="1">
    <location>
        <begin position="172"/>
        <end position="192"/>
    </location>
</feature>
<name>A0ABR0K8L7_9EURO</name>
<comment type="caution">
    <text evidence="2">The sequence shown here is derived from an EMBL/GenBank/DDBJ whole genome shotgun (WGS) entry which is preliminary data.</text>
</comment>
<sequence length="235" mass="25312">MATAPQARQALIDNPPPKCPYFTLPDVCHFPQETRASKARKKTGYVSIVALWGPPSKMTEETTTDFLLQLLKHSYWRPDFEAVATEWQLGGTSYVKSRLRTIVEGKGYKLIGESKVVDGGGPPKIATPLPSKVVKAKKPKTTDKDGDGDADKATKASKAKKRKMADDTGVTKSKRTKKQKQAGKATGSKRGRSAAESQHETSNSEALQEPPNAAGTGEASGTDDISQEDEPVLDG</sequence>
<proteinExistence type="predicted"/>
<evidence type="ECO:0000256" key="1">
    <source>
        <dbReference type="SAM" id="MobiDB-lite"/>
    </source>
</evidence>
<evidence type="ECO:0000313" key="2">
    <source>
        <dbReference type="EMBL" id="KAK5091974.1"/>
    </source>
</evidence>
<dbReference type="EMBL" id="JAVRRG010000066">
    <property type="protein sequence ID" value="KAK5091974.1"/>
    <property type="molecule type" value="Genomic_DNA"/>
</dbReference>
<feature type="compositionally biased region" description="Basic and acidic residues" evidence="1">
    <location>
        <begin position="140"/>
        <end position="154"/>
    </location>
</feature>
<reference evidence="2 3" key="1">
    <citation type="submission" date="2023-08" db="EMBL/GenBank/DDBJ databases">
        <title>Black Yeasts Isolated from many extreme environments.</title>
        <authorList>
            <person name="Coleine C."/>
            <person name="Stajich J.E."/>
            <person name="Selbmann L."/>
        </authorList>
    </citation>
    <scope>NUCLEOTIDE SEQUENCE [LARGE SCALE GENOMIC DNA]</scope>
    <source>
        <strain evidence="2 3">CCFEE 5885</strain>
    </source>
</reference>
<organism evidence="2 3">
    <name type="scientific">Lithohypha guttulata</name>
    <dbReference type="NCBI Taxonomy" id="1690604"/>
    <lineage>
        <taxon>Eukaryota</taxon>
        <taxon>Fungi</taxon>
        <taxon>Dikarya</taxon>
        <taxon>Ascomycota</taxon>
        <taxon>Pezizomycotina</taxon>
        <taxon>Eurotiomycetes</taxon>
        <taxon>Chaetothyriomycetidae</taxon>
        <taxon>Chaetothyriales</taxon>
        <taxon>Trichomeriaceae</taxon>
        <taxon>Lithohypha</taxon>
    </lineage>
</organism>
<feature type="region of interest" description="Disordered" evidence="1">
    <location>
        <begin position="113"/>
        <end position="235"/>
    </location>
</feature>
<evidence type="ECO:0000313" key="3">
    <source>
        <dbReference type="Proteomes" id="UP001345013"/>
    </source>
</evidence>